<dbReference type="Gene3D" id="3.30.420.40">
    <property type="match status" value="1"/>
</dbReference>
<dbReference type="SUPFAM" id="SSF53067">
    <property type="entry name" value="Actin-like ATPase domain"/>
    <property type="match status" value="2"/>
</dbReference>
<comment type="cofactor">
    <cofactor evidence="2">
        <name>K(+)</name>
        <dbReference type="ChEBI" id="CHEBI:29103"/>
    </cofactor>
</comment>
<evidence type="ECO:0000256" key="2">
    <source>
        <dbReference type="ARBA" id="ARBA00001958"/>
    </source>
</evidence>
<keyword evidence="11 16" id="KW-0067">ATP-binding</keyword>
<feature type="binding site" evidence="16">
    <location>
        <position position="158"/>
    </location>
    <ligand>
        <name>ATP</name>
        <dbReference type="ChEBI" id="CHEBI:30616"/>
    </ligand>
</feature>
<dbReference type="Pfam" id="PF03309">
    <property type="entry name" value="Pan_kinase"/>
    <property type="match status" value="1"/>
</dbReference>
<evidence type="ECO:0000256" key="9">
    <source>
        <dbReference type="ARBA" id="ARBA00022741"/>
    </source>
</evidence>
<sequence length="282" mass="31571">MKIGVFLILKKYIWKDNSLYMLLVLFFCFTFAPAKEGKALNLIIDIGNTMAKVALFDNNDMVEVLIESNHSLGCLAELCAQYPIEQGIVATVIDLNEQVLADLAALSFPLLWLNHQTPLPVVNLYETPETLGYDRMAAVIGANEQFPDKDILVVDAGTCITYEFIDSKGQYHGGNISPGMQMRFKALYQFTGRLPLVDSNGRKLPMGKDTETAMRAGVLKGIEYEISGYIESMKHKYPELLVFLTGGDEFSFETNVKSVIFADRFLVLKGLNRILNYNNGRI</sequence>
<feature type="binding site" evidence="16">
    <location>
        <position position="155"/>
    </location>
    <ligand>
        <name>K(+)</name>
        <dbReference type="ChEBI" id="CHEBI:29103"/>
    </ligand>
</feature>
<evidence type="ECO:0000256" key="1">
    <source>
        <dbReference type="ARBA" id="ARBA00001206"/>
    </source>
</evidence>
<dbReference type="STRING" id="871325.SAMN05444349_11844"/>
<dbReference type="NCBIfam" id="NF009854">
    <property type="entry name" value="PRK13320.1-6"/>
    <property type="match status" value="1"/>
</dbReference>
<dbReference type="NCBIfam" id="TIGR00671">
    <property type="entry name" value="baf"/>
    <property type="match status" value="1"/>
</dbReference>
<evidence type="ECO:0000256" key="13">
    <source>
        <dbReference type="ARBA" id="ARBA00022993"/>
    </source>
</evidence>
<comment type="similarity">
    <text evidence="14 16">Belongs to the type III pantothenate kinase family.</text>
</comment>
<organism evidence="17 18">
    <name type="scientific">Bacteroides faecichinchillae</name>
    <dbReference type="NCBI Taxonomy" id="871325"/>
    <lineage>
        <taxon>Bacteria</taxon>
        <taxon>Pseudomonadati</taxon>
        <taxon>Bacteroidota</taxon>
        <taxon>Bacteroidia</taxon>
        <taxon>Bacteroidales</taxon>
        <taxon>Bacteroidaceae</taxon>
        <taxon>Bacteroides</taxon>
    </lineage>
</organism>
<comment type="pathway">
    <text evidence="4 16">Cofactor biosynthesis; coenzyme A biosynthesis; CoA from (R)-pantothenate: step 1/5.</text>
</comment>
<dbReference type="HAMAP" id="MF_01274">
    <property type="entry name" value="Pantothen_kinase_3"/>
    <property type="match status" value="1"/>
</dbReference>
<comment type="subunit">
    <text evidence="5 16">Homodimer.</text>
</comment>
<dbReference type="GO" id="GO:0005737">
    <property type="term" value="C:cytoplasm"/>
    <property type="evidence" value="ECO:0007669"/>
    <property type="project" value="UniProtKB-SubCell"/>
</dbReference>
<comment type="catalytic activity">
    <reaction evidence="1 16">
        <text>(R)-pantothenate + ATP = (R)-4'-phosphopantothenate + ADP + H(+)</text>
        <dbReference type="Rhea" id="RHEA:16373"/>
        <dbReference type="ChEBI" id="CHEBI:10986"/>
        <dbReference type="ChEBI" id="CHEBI:15378"/>
        <dbReference type="ChEBI" id="CHEBI:29032"/>
        <dbReference type="ChEBI" id="CHEBI:30616"/>
        <dbReference type="ChEBI" id="CHEBI:456216"/>
        <dbReference type="EC" id="2.7.1.33"/>
    </reaction>
</comment>
<keyword evidence="16" id="KW-0479">Metal-binding</keyword>
<evidence type="ECO:0000256" key="8">
    <source>
        <dbReference type="ARBA" id="ARBA00022679"/>
    </source>
</evidence>
<accession>A0A1M5BBG9</accession>
<evidence type="ECO:0000256" key="14">
    <source>
        <dbReference type="ARBA" id="ARBA00038036"/>
    </source>
</evidence>
<feature type="binding site" evidence="16">
    <location>
        <begin position="132"/>
        <end position="135"/>
    </location>
    <ligand>
        <name>substrate</name>
    </ligand>
</feature>
<feature type="binding site" evidence="16">
    <location>
        <position position="210"/>
    </location>
    <ligand>
        <name>substrate</name>
    </ligand>
</feature>
<dbReference type="EMBL" id="FQVD01000018">
    <property type="protein sequence ID" value="SHF39667.1"/>
    <property type="molecule type" value="Genomic_DNA"/>
</dbReference>
<keyword evidence="7 16" id="KW-0963">Cytoplasm</keyword>
<keyword evidence="13 16" id="KW-0173">Coenzyme A biosynthesis</keyword>
<dbReference type="CDD" id="cd24015">
    <property type="entry name" value="ASKHA_NBD_PanK-III"/>
    <property type="match status" value="1"/>
</dbReference>
<dbReference type="GO" id="GO:0046872">
    <property type="term" value="F:metal ion binding"/>
    <property type="evidence" value="ECO:0007669"/>
    <property type="project" value="UniProtKB-KW"/>
</dbReference>
<evidence type="ECO:0000256" key="16">
    <source>
        <dbReference type="HAMAP-Rule" id="MF_01274"/>
    </source>
</evidence>
<dbReference type="GO" id="GO:0015937">
    <property type="term" value="P:coenzyme A biosynthetic process"/>
    <property type="evidence" value="ECO:0007669"/>
    <property type="project" value="UniProtKB-UniRule"/>
</dbReference>
<dbReference type="PANTHER" id="PTHR34265:SF1">
    <property type="entry name" value="TYPE III PANTOTHENATE KINASE"/>
    <property type="match status" value="1"/>
</dbReference>
<keyword evidence="9 16" id="KW-0547">Nucleotide-binding</keyword>
<feature type="binding site" evidence="16">
    <location>
        <position position="125"/>
    </location>
    <ligand>
        <name>substrate</name>
    </ligand>
</feature>
<gene>
    <name evidence="16" type="primary">coaX</name>
    <name evidence="17" type="ORF">SAMN05444349_11844</name>
</gene>
<evidence type="ECO:0000313" key="18">
    <source>
        <dbReference type="Proteomes" id="UP000184436"/>
    </source>
</evidence>
<evidence type="ECO:0000256" key="5">
    <source>
        <dbReference type="ARBA" id="ARBA00011738"/>
    </source>
</evidence>
<dbReference type="UniPathway" id="UPA00241">
    <property type="reaction ID" value="UER00352"/>
</dbReference>
<keyword evidence="10 16" id="KW-0418">Kinase</keyword>
<keyword evidence="12 16" id="KW-0630">Potassium</keyword>
<evidence type="ECO:0000256" key="7">
    <source>
        <dbReference type="ARBA" id="ARBA00022490"/>
    </source>
</evidence>
<dbReference type="Proteomes" id="UP000184436">
    <property type="component" value="Unassembled WGS sequence"/>
</dbReference>
<reference evidence="17 18" key="1">
    <citation type="submission" date="2016-11" db="EMBL/GenBank/DDBJ databases">
        <authorList>
            <person name="Jaros S."/>
            <person name="Januszkiewicz K."/>
            <person name="Wedrychowicz H."/>
        </authorList>
    </citation>
    <scope>NUCLEOTIDE SEQUENCE [LARGE SCALE GENOMIC DNA]</scope>
    <source>
        <strain evidence="17 18">DSM 26883</strain>
    </source>
</reference>
<comment type="function">
    <text evidence="16">Catalyzes the phosphorylation of pantothenate (Pan), the first step in CoA biosynthesis.</text>
</comment>
<evidence type="ECO:0000256" key="11">
    <source>
        <dbReference type="ARBA" id="ARBA00022840"/>
    </source>
</evidence>
<dbReference type="EC" id="2.7.1.33" evidence="6 16"/>
<evidence type="ECO:0000256" key="15">
    <source>
        <dbReference type="ARBA" id="ARBA00040883"/>
    </source>
</evidence>
<keyword evidence="8 16" id="KW-0808">Transferase</keyword>
<comment type="subcellular location">
    <subcellularLocation>
        <location evidence="3 16">Cytoplasm</location>
    </subcellularLocation>
</comment>
<feature type="active site" description="Proton acceptor" evidence="16">
    <location>
        <position position="134"/>
    </location>
</feature>
<evidence type="ECO:0000256" key="10">
    <source>
        <dbReference type="ARBA" id="ARBA00022777"/>
    </source>
</evidence>
<evidence type="ECO:0000256" key="12">
    <source>
        <dbReference type="ARBA" id="ARBA00022958"/>
    </source>
</evidence>
<evidence type="ECO:0000256" key="4">
    <source>
        <dbReference type="ARBA" id="ARBA00005225"/>
    </source>
</evidence>
<dbReference type="InterPro" id="IPR043129">
    <property type="entry name" value="ATPase_NBD"/>
</dbReference>
<name>A0A1M5BBG9_9BACE</name>
<feature type="binding site" evidence="16">
    <location>
        <begin position="45"/>
        <end position="52"/>
    </location>
    <ligand>
        <name>ATP</name>
        <dbReference type="ChEBI" id="CHEBI:30616"/>
    </ligand>
</feature>
<evidence type="ECO:0000313" key="17">
    <source>
        <dbReference type="EMBL" id="SHF39667.1"/>
    </source>
</evidence>
<evidence type="ECO:0000256" key="3">
    <source>
        <dbReference type="ARBA" id="ARBA00004496"/>
    </source>
</evidence>
<dbReference type="PANTHER" id="PTHR34265">
    <property type="entry name" value="TYPE III PANTOTHENATE KINASE"/>
    <property type="match status" value="1"/>
</dbReference>
<comment type="cofactor">
    <cofactor evidence="16">
        <name>NH4(+)</name>
        <dbReference type="ChEBI" id="CHEBI:28938"/>
    </cofactor>
    <cofactor evidence="16">
        <name>K(+)</name>
        <dbReference type="ChEBI" id="CHEBI:29103"/>
    </cofactor>
    <text evidence="16">A monovalent cation. Ammonium or potassium.</text>
</comment>
<dbReference type="InterPro" id="IPR004619">
    <property type="entry name" value="Type_III_PanK"/>
</dbReference>
<dbReference type="AlphaFoldDB" id="A0A1M5BBG9"/>
<evidence type="ECO:0000256" key="6">
    <source>
        <dbReference type="ARBA" id="ARBA00012102"/>
    </source>
</evidence>
<keyword evidence="18" id="KW-1185">Reference proteome</keyword>
<proteinExistence type="inferred from homology"/>
<dbReference type="GO" id="GO:0005524">
    <property type="term" value="F:ATP binding"/>
    <property type="evidence" value="ECO:0007669"/>
    <property type="project" value="UniProtKB-UniRule"/>
</dbReference>
<dbReference type="GO" id="GO:0004594">
    <property type="term" value="F:pantothenate kinase activity"/>
    <property type="evidence" value="ECO:0007669"/>
    <property type="project" value="UniProtKB-UniRule"/>
</dbReference>
<protein>
    <recommendedName>
        <fullName evidence="15 16">Type III pantothenate kinase</fullName>
        <ecNumber evidence="6 16">2.7.1.33</ecNumber>
    </recommendedName>
    <alternativeName>
        <fullName evidence="16">PanK-III</fullName>
    </alternativeName>
    <alternativeName>
        <fullName evidence="16">Pantothenic acid kinase</fullName>
    </alternativeName>
</protein>